<reference evidence="2 3" key="1">
    <citation type="submission" date="2015-09" db="EMBL/GenBank/DDBJ databases">
        <title>Sorangium comparison.</title>
        <authorList>
            <person name="Zaburannyi N."/>
            <person name="Bunk B."/>
            <person name="Overmann J."/>
            <person name="Mueller R."/>
        </authorList>
    </citation>
    <scope>NUCLEOTIDE SEQUENCE [LARGE SCALE GENOMIC DNA]</scope>
    <source>
        <strain evidence="2 3">So ce26</strain>
    </source>
</reference>
<evidence type="ECO:0000256" key="1">
    <source>
        <dbReference type="SAM" id="MobiDB-lite"/>
    </source>
</evidence>
<evidence type="ECO:0000313" key="3">
    <source>
        <dbReference type="Proteomes" id="UP000238348"/>
    </source>
</evidence>
<protein>
    <submittedName>
        <fullName evidence="2">Uncharacterized protein</fullName>
    </submittedName>
</protein>
<dbReference type="AlphaFoldDB" id="A0A2L0FBT9"/>
<feature type="region of interest" description="Disordered" evidence="1">
    <location>
        <begin position="149"/>
        <end position="178"/>
    </location>
</feature>
<evidence type="ECO:0000313" key="2">
    <source>
        <dbReference type="EMBL" id="AUX49024.1"/>
    </source>
</evidence>
<organism evidence="2 3">
    <name type="scientific">Sorangium cellulosum</name>
    <name type="common">Polyangium cellulosum</name>
    <dbReference type="NCBI Taxonomy" id="56"/>
    <lineage>
        <taxon>Bacteria</taxon>
        <taxon>Pseudomonadati</taxon>
        <taxon>Myxococcota</taxon>
        <taxon>Polyangia</taxon>
        <taxon>Polyangiales</taxon>
        <taxon>Polyangiaceae</taxon>
        <taxon>Sorangium</taxon>
    </lineage>
</organism>
<dbReference type="EMBL" id="CP012673">
    <property type="protein sequence ID" value="AUX49024.1"/>
    <property type="molecule type" value="Genomic_DNA"/>
</dbReference>
<feature type="region of interest" description="Disordered" evidence="1">
    <location>
        <begin position="223"/>
        <end position="245"/>
    </location>
</feature>
<feature type="compositionally biased region" description="Basic and acidic residues" evidence="1">
    <location>
        <begin position="23"/>
        <end position="39"/>
    </location>
</feature>
<feature type="region of interest" description="Disordered" evidence="1">
    <location>
        <begin position="1"/>
        <end position="61"/>
    </location>
</feature>
<sequence length="290" mass="31938">MPSRRRAVGGTPRRAITAWATPRRGDRRGSRSREGRDPKSGAPAAPLPLRDPRSRSGDPQGVMMWQPVLRFQAKSWLCGLRRQVWSSDNVVTRPRTRPRVAHAGHAASASRCASAVPRASSRKSRAYTRGCAGRTLGAERGSACERLGAQHARSRQVQSSLEAHATRSGGVPASAERRPRCDLRRARNFLVVREDVARSRRATPRGRRAAASRDDGARWLAAPRRRRSATVRERGPRGDGRWRGGRAARAAARAQKFRLAERRKVRPGCAILVAVNWGEMGPSYSQSATL</sequence>
<gene>
    <name evidence="2" type="ORF">SOCE26_105690</name>
</gene>
<accession>A0A2L0FBT9</accession>
<proteinExistence type="predicted"/>
<name>A0A2L0FBT9_SORCE</name>
<feature type="compositionally biased region" description="Basic and acidic residues" evidence="1">
    <location>
        <begin position="230"/>
        <end position="242"/>
    </location>
</feature>
<dbReference type="Proteomes" id="UP000238348">
    <property type="component" value="Chromosome"/>
</dbReference>